<dbReference type="Proteomes" id="UP000708148">
    <property type="component" value="Unassembled WGS sequence"/>
</dbReference>
<protein>
    <submittedName>
        <fullName evidence="1">Uncharacterized protein</fullName>
    </submittedName>
</protein>
<dbReference type="EMBL" id="CAJHUC010000318">
    <property type="protein sequence ID" value="CAD7695188.1"/>
    <property type="molecule type" value="Genomic_DNA"/>
</dbReference>
<reference evidence="1" key="1">
    <citation type="submission" date="2020-12" db="EMBL/GenBank/DDBJ databases">
        <authorList>
            <person name="Iha C."/>
        </authorList>
    </citation>
    <scope>NUCLEOTIDE SEQUENCE</scope>
</reference>
<sequence>MQLSVVLGLWNGSCVGPFLAVSSQAQLKDDVQVAQSTSTLHGEALVYSTLAHSETDNCASLENIDHSGILLADPFQRCLDTAAGAPCILAIQAISVTILQSLAQSWHAEWSMQKLKVGGRCVSRLLVRLRNHIICQFCIQCCTMTASNTMLPDKGMSTIFMGQHTWNPSQ</sequence>
<comment type="caution">
    <text evidence="1">The sequence shown here is derived from an EMBL/GenBank/DDBJ whole genome shotgun (WGS) entry which is preliminary data.</text>
</comment>
<evidence type="ECO:0000313" key="1">
    <source>
        <dbReference type="EMBL" id="CAD7695188.1"/>
    </source>
</evidence>
<keyword evidence="2" id="KW-1185">Reference proteome</keyword>
<evidence type="ECO:0000313" key="2">
    <source>
        <dbReference type="Proteomes" id="UP000708148"/>
    </source>
</evidence>
<name>A0A8S1IKP5_9CHLO</name>
<organism evidence="1 2">
    <name type="scientific">Ostreobium quekettii</name>
    <dbReference type="NCBI Taxonomy" id="121088"/>
    <lineage>
        <taxon>Eukaryota</taxon>
        <taxon>Viridiplantae</taxon>
        <taxon>Chlorophyta</taxon>
        <taxon>core chlorophytes</taxon>
        <taxon>Ulvophyceae</taxon>
        <taxon>TCBD clade</taxon>
        <taxon>Bryopsidales</taxon>
        <taxon>Ostreobineae</taxon>
        <taxon>Ostreobiaceae</taxon>
        <taxon>Ostreobium</taxon>
    </lineage>
</organism>
<dbReference type="AlphaFoldDB" id="A0A8S1IKP5"/>
<gene>
    <name evidence="1" type="ORF">OSTQU699_LOCUS549</name>
</gene>
<proteinExistence type="predicted"/>
<accession>A0A8S1IKP5</accession>